<dbReference type="EMBL" id="CP003587">
    <property type="protein sequence ID" value="AGY59630.1"/>
    <property type="molecule type" value="Genomic_DNA"/>
</dbReference>
<proteinExistence type="predicted"/>
<dbReference type="HOGENOM" id="CLU_2756425_0_0_3"/>
<protein>
    <submittedName>
        <fullName evidence="1">Uncharacterized protein</fullName>
    </submittedName>
</protein>
<dbReference type="AlphaFoldDB" id="U5QPK9"/>
<dbReference type="Proteomes" id="UP000017396">
    <property type="component" value="Chromosome"/>
</dbReference>
<dbReference type="RefSeq" id="WP_023174921.1">
    <property type="nucleotide sequence ID" value="NC_022600.1"/>
</dbReference>
<gene>
    <name evidence="1" type="ORF">GKIL_3384</name>
</gene>
<dbReference type="OrthoDB" id="583727at2"/>
<sequence length="62" mass="6995">MTDALIQAIRTRNLDQAERAVARLRTRMSTERVASLIVTAIEKLAWEEGDTPAAMWLLKNTP</sequence>
<evidence type="ECO:0000313" key="2">
    <source>
        <dbReference type="Proteomes" id="UP000017396"/>
    </source>
</evidence>
<dbReference type="eggNOG" id="ENOG502ZUYH">
    <property type="taxonomic scope" value="Bacteria"/>
</dbReference>
<name>U5QPK9_GLOK1</name>
<evidence type="ECO:0000313" key="1">
    <source>
        <dbReference type="EMBL" id="AGY59630.1"/>
    </source>
</evidence>
<organism evidence="1 2">
    <name type="scientific">Gloeobacter kilaueensis (strain ATCC BAA-2537 / CCAP 1431/1 / ULC 316 / JS1)</name>
    <dbReference type="NCBI Taxonomy" id="1183438"/>
    <lineage>
        <taxon>Bacteria</taxon>
        <taxon>Bacillati</taxon>
        <taxon>Cyanobacteriota</taxon>
        <taxon>Cyanophyceae</taxon>
        <taxon>Gloeobacterales</taxon>
        <taxon>Gloeobacteraceae</taxon>
        <taxon>Gloeobacter</taxon>
    </lineage>
</organism>
<reference evidence="1 2" key="1">
    <citation type="journal article" date="2013" name="PLoS ONE">
        <title>Cultivation and Complete Genome Sequencing of Gloeobacter kilaueensis sp. nov., from a Lava Cave in Kilauea Caldera, Hawai'i.</title>
        <authorList>
            <person name="Saw J.H."/>
            <person name="Schatz M."/>
            <person name="Brown M.V."/>
            <person name="Kunkel D.D."/>
            <person name="Foster J.S."/>
            <person name="Shick H."/>
            <person name="Christensen S."/>
            <person name="Hou S."/>
            <person name="Wan X."/>
            <person name="Donachie S.P."/>
        </authorList>
    </citation>
    <scope>NUCLEOTIDE SEQUENCE [LARGE SCALE GENOMIC DNA]</scope>
    <source>
        <strain evidence="2">JS</strain>
    </source>
</reference>
<dbReference type="KEGG" id="glj:GKIL_3384"/>
<accession>U5QPK9</accession>
<keyword evidence="2" id="KW-1185">Reference proteome</keyword>